<organism evidence="3 4">
    <name type="scientific">Parabacteroides faecis</name>
    <dbReference type="NCBI Taxonomy" id="1217282"/>
    <lineage>
        <taxon>Bacteria</taxon>
        <taxon>Pseudomonadati</taxon>
        <taxon>Bacteroidota</taxon>
        <taxon>Bacteroidia</taxon>
        <taxon>Bacteroidales</taxon>
        <taxon>Tannerellaceae</taxon>
        <taxon>Parabacteroides</taxon>
    </lineage>
</organism>
<accession>A0ABR6KJU8</accession>
<dbReference type="InterPro" id="IPR001296">
    <property type="entry name" value="Glyco_trans_1"/>
</dbReference>
<dbReference type="PANTHER" id="PTHR45947">
    <property type="entry name" value="SULFOQUINOVOSYL TRANSFERASE SQD2"/>
    <property type="match status" value="1"/>
</dbReference>
<dbReference type="Gene3D" id="3.40.50.2000">
    <property type="entry name" value="Glycogen Phosphorylase B"/>
    <property type="match status" value="2"/>
</dbReference>
<feature type="domain" description="Glycosyl transferase family 1" evidence="1">
    <location>
        <begin position="190"/>
        <end position="353"/>
    </location>
</feature>
<keyword evidence="4" id="KW-1185">Reference proteome</keyword>
<dbReference type="RefSeq" id="WP_183669295.1">
    <property type="nucleotide sequence ID" value="NZ_BMPB01000003.1"/>
</dbReference>
<dbReference type="PANTHER" id="PTHR45947:SF3">
    <property type="entry name" value="SULFOQUINOVOSYL TRANSFERASE SQD2"/>
    <property type="match status" value="1"/>
</dbReference>
<evidence type="ECO:0000259" key="2">
    <source>
        <dbReference type="Pfam" id="PF13439"/>
    </source>
</evidence>
<evidence type="ECO:0000313" key="4">
    <source>
        <dbReference type="Proteomes" id="UP000533637"/>
    </source>
</evidence>
<evidence type="ECO:0000313" key="3">
    <source>
        <dbReference type="EMBL" id="MBB4621118.1"/>
    </source>
</evidence>
<dbReference type="EMBL" id="JACHOC010000002">
    <property type="protein sequence ID" value="MBB4621118.1"/>
    <property type="molecule type" value="Genomic_DNA"/>
</dbReference>
<evidence type="ECO:0000259" key="1">
    <source>
        <dbReference type="Pfam" id="PF00534"/>
    </source>
</evidence>
<dbReference type="SUPFAM" id="SSF53756">
    <property type="entry name" value="UDP-Glycosyltransferase/glycogen phosphorylase"/>
    <property type="match status" value="1"/>
</dbReference>
<dbReference type="InterPro" id="IPR028098">
    <property type="entry name" value="Glyco_trans_4-like_N"/>
</dbReference>
<protein>
    <submittedName>
        <fullName evidence="3">Glycosyltransferase involved in cell wall biosynthesis</fullName>
    </submittedName>
</protein>
<proteinExistence type="predicted"/>
<dbReference type="Pfam" id="PF00534">
    <property type="entry name" value="Glycos_transf_1"/>
    <property type="match status" value="1"/>
</dbReference>
<dbReference type="InterPro" id="IPR050194">
    <property type="entry name" value="Glycosyltransferase_grp1"/>
</dbReference>
<sequence length="378" mass="43650">MIKVKILHISKYYPPYRGGIEDVCYNIVNNTSNHFEQNVICFNNNNHNEVTKINGIEIVRVGILKKIANQPISISFYRILKEYIKTYNPDIIHLHLPNPLISLFVLILIPKSVKLLLHWHSDIVAQKNIYRLFSPIEQYLLRRANKILVTSPLYLEDSKPLSKFHKKTVIIPNMISLEKMRLDKESEEKINKLISSYDRKKIVFFLGRHVAYKGIEYLIKSEKYIKSDCIILIAGEGPITPQLKKITNSNRIKFIGRITDEDIKIYMNAASVFAFPSITKNEAFGVVLAEAMYSKAVPVTFTIKGSGVNWVNINNITGIEVENRNEKEFGKAIDLLLKNDKLRSKLANNAYKRVQDNFTMETIKNKIEFIYSTLLKEI</sequence>
<reference evidence="3 4" key="1">
    <citation type="submission" date="2020-08" db="EMBL/GenBank/DDBJ databases">
        <title>Genomic Encyclopedia of Type Strains, Phase IV (KMG-IV): sequencing the most valuable type-strain genomes for metagenomic binning, comparative biology and taxonomic classification.</title>
        <authorList>
            <person name="Goeker M."/>
        </authorList>
    </citation>
    <scope>NUCLEOTIDE SEQUENCE [LARGE SCALE GENOMIC DNA]</scope>
    <source>
        <strain evidence="3 4">DSM 102983</strain>
    </source>
</reference>
<feature type="domain" description="Glycosyltransferase subfamily 4-like N-terminal" evidence="2">
    <location>
        <begin position="18"/>
        <end position="178"/>
    </location>
</feature>
<name>A0ABR6KJU8_9BACT</name>
<dbReference type="Pfam" id="PF13439">
    <property type="entry name" value="Glyco_transf_4"/>
    <property type="match status" value="1"/>
</dbReference>
<gene>
    <name evidence="3" type="ORF">GGQ57_001012</name>
</gene>
<dbReference type="Proteomes" id="UP000533637">
    <property type="component" value="Unassembled WGS sequence"/>
</dbReference>
<comment type="caution">
    <text evidence="3">The sequence shown here is derived from an EMBL/GenBank/DDBJ whole genome shotgun (WGS) entry which is preliminary data.</text>
</comment>